<sequence>MSNQAMYIVSVNMTPEKAKELVAILTKDLSQKYNLVHVANTNGEWSIYGVKTLLESLMVTPHILICSSQWTVEQQSLIQATAREMIPGIKTIAIPPGLNATKGGEAVMEFLKEEVLGLGLPMRV</sequence>
<protein>
    <submittedName>
        <fullName evidence="1">Uncharacterized protein</fullName>
    </submittedName>
</protein>
<evidence type="ECO:0000313" key="1">
    <source>
        <dbReference type="EMBL" id="CZR54369.1"/>
    </source>
</evidence>
<accession>A0A1L7WNL8</accession>
<organism evidence="1 2">
    <name type="scientific">Phialocephala subalpina</name>
    <dbReference type="NCBI Taxonomy" id="576137"/>
    <lineage>
        <taxon>Eukaryota</taxon>
        <taxon>Fungi</taxon>
        <taxon>Dikarya</taxon>
        <taxon>Ascomycota</taxon>
        <taxon>Pezizomycotina</taxon>
        <taxon>Leotiomycetes</taxon>
        <taxon>Helotiales</taxon>
        <taxon>Mollisiaceae</taxon>
        <taxon>Phialocephala</taxon>
        <taxon>Phialocephala fortinii species complex</taxon>
    </lineage>
</organism>
<dbReference type="OrthoDB" id="2772415at2759"/>
<dbReference type="Proteomes" id="UP000184330">
    <property type="component" value="Unassembled WGS sequence"/>
</dbReference>
<gene>
    <name evidence="1" type="ORF">PAC_04253</name>
</gene>
<reference evidence="1 2" key="1">
    <citation type="submission" date="2016-03" db="EMBL/GenBank/DDBJ databases">
        <authorList>
            <person name="Ploux O."/>
        </authorList>
    </citation>
    <scope>NUCLEOTIDE SEQUENCE [LARGE SCALE GENOMIC DNA]</scope>
    <source>
        <strain evidence="1 2">UAMH 11012</strain>
    </source>
</reference>
<evidence type="ECO:0000313" key="2">
    <source>
        <dbReference type="Proteomes" id="UP000184330"/>
    </source>
</evidence>
<dbReference type="EMBL" id="FJOG01000005">
    <property type="protein sequence ID" value="CZR54369.1"/>
    <property type="molecule type" value="Genomic_DNA"/>
</dbReference>
<proteinExistence type="predicted"/>
<name>A0A1L7WNL8_9HELO</name>
<dbReference type="AlphaFoldDB" id="A0A1L7WNL8"/>
<keyword evidence="2" id="KW-1185">Reference proteome</keyword>